<evidence type="ECO:0000256" key="3">
    <source>
        <dbReference type="ARBA" id="ARBA00022741"/>
    </source>
</evidence>
<keyword evidence="2" id="KW-0808">Transferase</keyword>
<dbReference type="InterPro" id="IPR011009">
    <property type="entry name" value="Kinase-like_dom_sf"/>
</dbReference>
<keyword evidence="3" id="KW-0547">Nucleotide-binding</keyword>
<name>A0ABR2KRM8_9EUKA</name>
<keyword evidence="9" id="KW-1185">Reference proteome</keyword>
<feature type="domain" description="Protein kinase" evidence="6">
    <location>
        <begin position="1"/>
        <end position="213"/>
    </location>
</feature>
<dbReference type="Pfam" id="PF00069">
    <property type="entry name" value="Pkinase"/>
    <property type="match status" value="1"/>
</dbReference>
<comment type="caution">
    <text evidence="8">The sequence shown here is derived from an EMBL/GenBank/DDBJ whole genome shotgun (WGS) entry which is preliminary data.</text>
</comment>
<dbReference type="Proteomes" id="UP001470230">
    <property type="component" value="Unassembled WGS sequence"/>
</dbReference>
<dbReference type="PANTHER" id="PTHR24345:SF0">
    <property type="entry name" value="CELL CYCLE SERINE_THREONINE-PROTEIN KINASE CDC5_MSD2"/>
    <property type="match status" value="1"/>
</dbReference>
<dbReference type="PROSITE" id="PS50011">
    <property type="entry name" value="PROTEIN_KINASE_DOM"/>
    <property type="match status" value="1"/>
</dbReference>
<dbReference type="PROSITE" id="PS51984">
    <property type="entry name" value="CPB1"/>
    <property type="match status" value="1"/>
</dbReference>
<dbReference type="InterPro" id="IPR000719">
    <property type="entry name" value="Prot_kinase_dom"/>
</dbReference>
<accession>A0ABR2KRM8</accession>
<dbReference type="SMART" id="SM00220">
    <property type="entry name" value="S_TKc"/>
    <property type="match status" value="1"/>
</dbReference>
<keyword evidence="5" id="KW-0067">ATP-binding</keyword>
<protein>
    <recommendedName>
        <fullName evidence="10">CAMK family protein kinase</fullName>
    </recommendedName>
</protein>
<evidence type="ECO:0000259" key="7">
    <source>
        <dbReference type="PROSITE" id="PS51984"/>
    </source>
</evidence>
<organism evidence="8 9">
    <name type="scientific">Tritrichomonas musculus</name>
    <dbReference type="NCBI Taxonomy" id="1915356"/>
    <lineage>
        <taxon>Eukaryota</taxon>
        <taxon>Metamonada</taxon>
        <taxon>Parabasalia</taxon>
        <taxon>Tritrichomonadida</taxon>
        <taxon>Tritrichomonadidae</taxon>
        <taxon>Tritrichomonas</taxon>
    </lineage>
</organism>
<dbReference type="PANTHER" id="PTHR24345">
    <property type="entry name" value="SERINE/THREONINE-PROTEIN KINASE PLK"/>
    <property type="match status" value="1"/>
</dbReference>
<dbReference type="Pfam" id="PF18190">
    <property type="entry name" value="Plk4_PB1"/>
    <property type="match status" value="1"/>
</dbReference>
<evidence type="ECO:0000313" key="8">
    <source>
        <dbReference type="EMBL" id="KAK8893577.1"/>
    </source>
</evidence>
<dbReference type="SUPFAM" id="SSF56112">
    <property type="entry name" value="Protein kinase-like (PK-like)"/>
    <property type="match status" value="1"/>
</dbReference>
<keyword evidence="4" id="KW-0418">Kinase</keyword>
<dbReference type="PROSITE" id="PS00108">
    <property type="entry name" value="PROTEIN_KINASE_ST"/>
    <property type="match status" value="1"/>
</dbReference>
<gene>
    <name evidence="8" type="ORF">M9Y10_022000</name>
</gene>
<dbReference type="InterPro" id="IPR033699">
    <property type="entry name" value="POLO_box_Plk4_1"/>
</dbReference>
<evidence type="ECO:0000313" key="9">
    <source>
        <dbReference type="Proteomes" id="UP001470230"/>
    </source>
</evidence>
<dbReference type="InterPro" id="IPR008271">
    <property type="entry name" value="Ser/Thr_kinase_AS"/>
</dbReference>
<evidence type="ECO:0008006" key="10">
    <source>
        <dbReference type="Google" id="ProtNLM"/>
    </source>
</evidence>
<reference evidence="8 9" key="1">
    <citation type="submission" date="2024-04" db="EMBL/GenBank/DDBJ databases">
        <title>Tritrichomonas musculus Genome.</title>
        <authorList>
            <person name="Alves-Ferreira E."/>
            <person name="Grigg M."/>
            <person name="Lorenzi H."/>
            <person name="Galac M."/>
        </authorList>
    </citation>
    <scope>NUCLEOTIDE SEQUENCE [LARGE SCALE GENOMIC DNA]</scope>
    <source>
        <strain evidence="8 9">EAF2021</strain>
    </source>
</reference>
<evidence type="ECO:0000259" key="6">
    <source>
        <dbReference type="PROSITE" id="PS50011"/>
    </source>
</evidence>
<dbReference type="Gene3D" id="1.10.510.10">
    <property type="entry name" value="Transferase(Phosphotransferase) domain 1"/>
    <property type="match status" value="1"/>
</dbReference>
<evidence type="ECO:0000256" key="5">
    <source>
        <dbReference type="ARBA" id="ARBA00022840"/>
    </source>
</evidence>
<proteinExistence type="predicted"/>
<feature type="domain" description="Cryptic POLO box 1 (CPB1)" evidence="7">
    <location>
        <begin position="207"/>
        <end position="301"/>
    </location>
</feature>
<keyword evidence="1" id="KW-0723">Serine/threonine-protein kinase</keyword>
<evidence type="ECO:0000256" key="1">
    <source>
        <dbReference type="ARBA" id="ARBA00022527"/>
    </source>
</evidence>
<evidence type="ECO:0000256" key="4">
    <source>
        <dbReference type="ARBA" id="ARBA00022777"/>
    </source>
</evidence>
<evidence type="ECO:0000256" key="2">
    <source>
        <dbReference type="ARBA" id="ARBA00022679"/>
    </source>
</evidence>
<sequence length="369" mass="42266">MERVEKEIEIHRSLHHKNIVQLYCDFEQCGAHYIVMEYCPNGDVLKAIKNSKNNRLPIEKVRKYFTELINAVRYLHSKIIIHRDLKPQNMLLDINDNVKLCDFGLSTFSSSLKLEENSICGTMNYISPEIFSRKAVTLSSDIFSVGCVLYTMMVGVPPYTSQSKELTIKKAREGSYDIPAWVDTRASDLIRKLMNVDINKRPSFDEILLHPFLKGSSNKIEPKKCPFKGGCVEILEDGSILLDIFGHPTLFKIYPDTQKAEVFVRGNEKGRSHTYDLQKLPQKYHKRYEMAMKIVQEAEKSKPLVIWNSEEGKFLLFYDYSLGVICRNTVKIVPEGFHDEIRASAIAIVDAVKQSGQPRWPVVVGRPTS</sequence>
<dbReference type="EMBL" id="JAPFFF010000003">
    <property type="protein sequence ID" value="KAK8893577.1"/>
    <property type="molecule type" value="Genomic_DNA"/>
</dbReference>